<proteinExistence type="predicted"/>
<dbReference type="Proteomes" id="UP000054477">
    <property type="component" value="Unassembled WGS sequence"/>
</dbReference>
<reference evidence="3" key="2">
    <citation type="submission" date="2015-01" db="EMBL/GenBank/DDBJ databases">
        <title>Evolutionary Origins and Diversification of the Mycorrhizal Mutualists.</title>
        <authorList>
            <consortium name="DOE Joint Genome Institute"/>
            <consortium name="Mycorrhizal Genomics Consortium"/>
            <person name="Kohler A."/>
            <person name="Kuo A."/>
            <person name="Nagy L.G."/>
            <person name="Floudas D."/>
            <person name="Copeland A."/>
            <person name="Barry K.W."/>
            <person name="Cichocki N."/>
            <person name="Veneault-Fourrey C."/>
            <person name="LaButti K."/>
            <person name="Lindquist E.A."/>
            <person name="Lipzen A."/>
            <person name="Lundell T."/>
            <person name="Morin E."/>
            <person name="Murat C."/>
            <person name="Riley R."/>
            <person name="Ohm R."/>
            <person name="Sun H."/>
            <person name="Tunlid A."/>
            <person name="Henrissat B."/>
            <person name="Grigoriev I.V."/>
            <person name="Hibbett D.S."/>
            <person name="Martin F."/>
        </authorList>
    </citation>
    <scope>NUCLEOTIDE SEQUENCE [LARGE SCALE GENOMIC DNA]</scope>
    <source>
        <strain evidence="3">LaAM-08-1</strain>
    </source>
</reference>
<reference evidence="2 3" key="1">
    <citation type="submission" date="2014-04" db="EMBL/GenBank/DDBJ databases">
        <authorList>
            <consortium name="DOE Joint Genome Institute"/>
            <person name="Kuo A."/>
            <person name="Kohler A."/>
            <person name="Nagy L.G."/>
            <person name="Floudas D."/>
            <person name="Copeland A."/>
            <person name="Barry K.W."/>
            <person name="Cichocki N."/>
            <person name="Veneault-Fourrey C."/>
            <person name="LaButti K."/>
            <person name="Lindquist E.A."/>
            <person name="Lipzen A."/>
            <person name="Lundell T."/>
            <person name="Morin E."/>
            <person name="Murat C."/>
            <person name="Sun H."/>
            <person name="Tunlid A."/>
            <person name="Henrissat B."/>
            <person name="Grigoriev I.V."/>
            <person name="Hibbett D.S."/>
            <person name="Martin F."/>
            <person name="Nordberg H.P."/>
            <person name="Cantor M.N."/>
            <person name="Hua S.X."/>
        </authorList>
    </citation>
    <scope>NUCLEOTIDE SEQUENCE [LARGE SCALE GENOMIC DNA]</scope>
    <source>
        <strain evidence="2 3">LaAM-08-1</strain>
    </source>
</reference>
<dbReference type="AlphaFoldDB" id="A0A0C9XG50"/>
<evidence type="ECO:0000256" key="1">
    <source>
        <dbReference type="SAM" id="MobiDB-lite"/>
    </source>
</evidence>
<dbReference type="EMBL" id="KN838623">
    <property type="protein sequence ID" value="KIK00554.1"/>
    <property type="molecule type" value="Genomic_DNA"/>
</dbReference>
<evidence type="ECO:0000313" key="2">
    <source>
        <dbReference type="EMBL" id="KIK00554.1"/>
    </source>
</evidence>
<organism evidence="2 3">
    <name type="scientific">Laccaria amethystina LaAM-08-1</name>
    <dbReference type="NCBI Taxonomy" id="1095629"/>
    <lineage>
        <taxon>Eukaryota</taxon>
        <taxon>Fungi</taxon>
        <taxon>Dikarya</taxon>
        <taxon>Basidiomycota</taxon>
        <taxon>Agaricomycotina</taxon>
        <taxon>Agaricomycetes</taxon>
        <taxon>Agaricomycetidae</taxon>
        <taxon>Agaricales</taxon>
        <taxon>Agaricineae</taxon>
        <taxon>Hydnangiaceae</taxon>
        <taxon>Laccaria</taxon>
    </lineage>
</organism>
<name>A0A0C9XG50_9AGAR</name>
<keyword evidence="3" id="KW-1185">Reference proteome</keyword>
<evidence type="ECO:0000313" key="3">
    <source>
        <dbReference type="Proteomes" id="UP000054477"/>
    </source>
</evidence>
<feature type="region of interest" description="Disordered" evidence="1">
    <location>
        <begin position="1"/>
        <end position="37"/>
    </location>
</feature>
<dbReference type="OrthoDB" id="2995174at2759"/>
<gene>
    <name evidence="2" type="ORF">K443DRAFT_679122</name>
</gene>
<sequence>MTTSEGRQNLDRLIDGRNPVQDASDGRGGTQPNPGPGARYVYYRLYTQEEPIKSNHPIYSNNPFISRIIPRSVPPPRTAASLKRHLCKIEGFSAPESCTLYLSLSESVPVDGGTRLSLQEDFGPGLLSSDPVALVVSPQGSGKRSPTSVETRALGEVGEQVQTRYVYYRVYDENGEVTSKMSFNKDDTSLGRIESLSVPPPHTVASLKSCITKSEGVSAHDLQVFEDDTGEITMKDVDIIALLADTYPGNVEEQPIAIVYKETFTKKFRCMYYSTWTSDDPNWHSLKSGEIFHTDGILTKKLYKGTNIEADCYIAINSEGKKGCVSSVHAQFC</sequence>
<protein>
    <submittedName>
        <fullName evidence="2">Uncharacterized protein</fullName>
    </submittedName>
</protein>
<accession>A0A0C9XG50</accession>
<dbReference type="HOGENOM" id="CLU_033651_0_0_1"/>